<dbReference type="VEuPathDB" id="VectorBase:ISCI006713"/>
<reference evidence="3 5" key="1">
    <citation type="submission" date="2008-03" db="EMBL/GenBank/DDBJ databases">
        <title>Annotation of Ixodes scapularis.</title>
        <authorList>
            <consortium name="Ixodes scapularis Genome Project Consortium"/>
            <person name="Caler E."/>
            <person name="Hannick L.I."/>
            <person name="Bidwell S."/>
            <person name="Joardar V."/>
            <person name="Thiagarajan M."/>
            <person name="Amedeo P."/>
            <person name="Galinsky K.J."/>
            <person name="Schobel S."/>
            <person name="Inman J."/>
            <person name="Hostetler J."/>
            <person name="Miller J."/>
            <person name="Hammond M."/>
            <person name="Megy K."/>
            <person name="Lawson D."/>
            <person name="Kodira C."/>
            <person name="Sutton G."/>
            <person name="Meyer J."/>
            <person name="Hill C.A."/>
            <person name="Birren B."/>
            <person name="Nene V."/>
            <person name="Collins F."/>
            <person name="Alarcon-Chaidez F."/>
            <person name="Wikel S."/>
            <person name="Strausberg R."/>
        </authorList>
    </citation>
    <scope>NUCLEOTIDE SEQUENCE [LARGE SCALE GENOMIC DNA]</scope>
    <source>
        <strain evidence="5">Wikel</strain>
        <strain evidence="3">Wikel colony</strain>
    </source>
</reference>
<dbReference type="HOGENOM" id="CLU_3002414_0_0_1"/>
<organism>
    <name type="scientific">Ixodes scapularis</name>
    <name type="common">Black-legged tick</name>
    <name type="synonym">Deer tick</name>
    <dbReference type="NCBI Taxonomy" id="6945"/>
    <lineage>
        <taxon>Eukaryota</taxon>
        <taxon>Metazoa</taxon>
        <taxon>Ecdysozoa</taxon>
        <taxon>Arthropoda</taxon>
        <taxon>Chelicerata</taxon>
        <taxon>Arachnida</taxon>
        <taxon>Acari</taxon>
        <taxon>Parasitiformes</taxon>
        <taxon>Ixodida</taxon>
        <taxon>Ixodoidea</taxon>
        <taxon>Ixodidae</taxon>
        <taxon>Ixodinae</taxon>
        <taxon>Ixodes</taxon>
    </lineage>
</organism>
<dbReference type="EMBL" id="ABJB010238032">
    <property type="status" value="NOT_ANNOTATED_CDS"/>
    <property type="molecule type" value="Genomic_DNA"/>
</dbReference>
<dbReference type="Pfam" id="PF03095">
    <property type="entry name" value="PTPA"/>
    <property type="match status" value="1"/>
</dbReference>
<name>B7PL13_IXOSC</name>
<evidence type="ECO:0000313" key="3">
    <source>
        <dbReference type="EMBL" id="EEC07285.1"/>
    </source>
</evidence>
<dbReference type="STRING" id="6945.B7PL13"/>
<dbReference type="PaxDb" id="6945-B7PL13"/>
<keyword evidence="5" id="KW-1185">Reference proteome</keyword>
<feature type="non-terminal residue" evidence="3">
    <location>
        <position position="1"/>
    </location>
</feature>
<evidence type="ECO:0000256" key="2">
    <source>
        <dbReference type="ARBA" id="ARBA00044820"/>
    </source>
</evidence>
<reference evidence="4" key="2">
    <citation type="submission" date="2020-05" db="UniProtKB">
        <authorList>
            <consortium name="EnsemblMetazoa"/>
        </authorList>
    </citation>
    <scope>IDENTIFICATION</scope>
    <source>
        <strain evidence="4">wikel</strain>
    </source>
</reference>
<dbReference type="VEuPathDB" id="VectorBase:ISCW006713"/>
<protein>
    <recommendedName>
        <fullName evidence="1">Serine/threonine-protein phosphatase 2A activator</fullName>
    </recommendedName>
    <alternativeName>
        <fullName evidence="2">Phosphotyrosyl phosphatase activator</fullName>
    </alternativeName>
</protein>
<dbReference type="EMBL" id="DS737169">
    <property type="protein sequence ID" value="EEC07285.1"/>
    <property type="molecule type" value="Genomic_DNA"/>
</dbReference>
<sequence>PGVTQEAEEPLREALPEDCRPAVVELFPYLQESFGNMTRIDYGTGEGSPLGFALGQM</sequence>
<proteinExistence type="evidence at protein level"/>
<dbReference type="InterPro" id="IPR004327">
    <property type="entry name" value="Phstyr_phstse_ac"/>
</dbReference>
<keyword evidence="6" id="KW-1267">Proteomics identification</keyword>
<gene>
    <name evidence="3" type="ORF">IscW_ISCW006713</name>
</gene>
<evidence type="ECO:0000256" key="1">
    <source>
        <dbReference type="ARBA" id="ARBA00044786"/>
    </source>
</evidence>
<accession>B7PL13</accession>
<dbReference type="Proteomes" id="UP000001555">
    <property type="component" value="Unassembled WGS sequence"/>
</dbReference>
<dbReference type="GO" id="GO:0019211">
    <property type="term" value="F:phosphatase activator activity"/>
    <property type="evidence" value="ECO:0007669"/>
    <property type="project" value="InterPro"/>
</dbReference>
<evidence type="ECO:0007829" key="6">
    <source>
        <dbReference type="PeptideAtlas" id="B7PL13"/>
    </source>
</evidence>
<dbReference type="EnsemblMetazoa" id="ISCW006713-RA">
    <property type="protein sequence ID" value="ISCW006713-PA"/>
    <property type="gene ID" value="ISCW006713"/>
</dbReference>
<dbReference type="InterPro" id="IPR037218">
    <property type="entry name" value="PTPA_sf"/>
</dbReference>
<feature type="non-terminal residue" evidence="3">
    <location>
        <position position="57"/>
    </location>
</feature>
<dbReference type="AlphaFoldDB" id="B7PL13"/>
<evidence type="ECO:0000313" key="4">
    <source>
        <dbReference type="EnsemblMetazoa" id="ISCW006713-PA"/>
    </source>
</evidence>
<dbReference type="SUPFAM" id="SSF140984">
    <property type="entry name" value="PTPA-like"/>
    <property type="match status" value="1"/>
</dbReference>
<evidence type="ECO:0000313" key="5">
    <source>
        <dbReference type="Proteomes" id="UP000001555"/>
    </source>
</evidence>